<accession>A0A0M4M7Y8</accession>
<organism evidence="1 3">
    <name type="scientific">Lawsonella clevelandensis</name>
    <dbReference type="NCBI Taxonomy" id="1528099"/>
    <lineage>
        <taxon>Bacteria</taxon>
        <taxon>Bacillati</taxon>
        <taxon>Actinomycetota</taxon>
        <taxon>Actinomycetes</taxon>
        <taxon>Mycobacteriales</taxon>
        <taxon>Lawsonellaceae</taxon>
        <taxon>Lawsonella</taxon>
    </lineage>
</organism>
<dbReference type="GeneID" id="84894536"/>
<dbReference type="RefSeq" id="WP_053961724.1">
    <property type="nucleotide sequence ID" value="NZ_CAJPTR010000003.1"/>
</dbReference>
<gene>
    <name evidence="1" type="ORF">AL705_02860</name>
    <name evidence="2" type="ORF">LC603019_00558</name>
</gene>
<reference evidence="1 3" key="1">
    <citation type="journal article" date="2015" name="Genome Announc.">
        <title>Complete Genome Sequences for Two Strains of a Novel Fastidious, Partially Acid-Fast, Gram-Positive Corynebacterineae Bacterium, Derived from Human Clinical Samples.</title>
        <authorList>
            <person name="Nicholson A.C."/>
            <person name="Bell M."/>
            <person name="Humrighouse B.W."/>
            <person name="McQuiston J.R."/>
        </authorList>
    </citation>
    <scope>NUCLEOTIDE SEQUENCE [LARGE SCALE GENOMIC DNA]</scope>
    <source>
        <strain evidence="1 3">X1698</strain>
    </source>
</reference>
<dbReference type="KEGG" id="cbq:AL705_02860"/>
<name>A0A0M4M7Y8_9ACTN</name>
<dbReference type="EMBL" id="LR584267">
    <property type="protein sequence ID" value="VHO00209.1"/>
    <property type="molecule type" value="Genomic_DNA"/>
</dbReference>
<evidence type="ECO:0000313" key="4">
    <source>
        <dbReference type="Proteomes" id="UP000324288"/>
    </source>
</evidence>
<reference evidence="1" key="2">
    <citation type="journal article" date="2016" name="Int. J. Syst. Evol. Microbiol.">
        <title>Lawsonella clevelandensis gen. nov., sp. nov., a new member of the suborder Corynebacterineae isolated from human abscesses.</title>
        <authorList>
            <person name="Bell M.E."/>
            <person name="Bernard K.A."/>
            <person name="Harrington S.M."/>
            <person name="Patel N.B."/>
            <person name="Tucker T.A."/>
            <person name="Metcalfe M.G."/>
            <person name="McQuiston J.R."/>
        </authorList>
    </citation>
    <scope>NUCLEOTIDE SEQUENCE</scope>
    <source>
        <strain evidence="1">X1698</strain>
    </source>
</reference>
<dbReference type="EMBL" id="CP012390">
    <property type="protein sequence ID" value="ALE18776.1"/>
    <property type="molecule type" value="Genomic_DNA"/>
</dbReference>
<sequence length="59" mass="6319">MAKSTFSTVGLVALLMGIGSLLVKEYVKPESPVMDYRGFGQSPTKPLLADEPGAYRTSL</sequence>
<evidence type="ECO:0000313" key="1">
    <source>
        <dbReference type="EMBL" id="ALE18776.1"/>
    </source>
</evidence>
<evidence type="ECO:0000313" key="3">
    <source>
        <dbReference type="Proteomes" id="UP000068137"/>
    </source>
</evidence>
<dbReference type="Proteomes" id="UP000068137">
    <property type="component" value="Chromosome"/>
</dbReference>
<dbReference type="AlphaFoldDB" id="A0A0M4M7Y8"/>
<protein>
    <submittedName>
        <fullName evidence="1">Uncharacterized protein</fullName>
    </submittedName>
</protein>
<reference evidence="2 4" key="3">
    <citation type="submission" date="2019-04" db="EMBL/GenBank/DDBJ databases">
        <authorList>
            <person name="Seth-Smith MB H."/>
            <person name="Seth-Smith H."/>
        </authorList>
    </citation>
    <scope>NUCLEOTIDE SEQUENCE [LARGE SCALE GENOMIC DNA]</scope>
    <source>
        <strain evidence="2">USB-603019</strain>
    </source>
</reference>
<keyword evidence="4" id="KW-1185">Reference proteome</keyword>
<proteinExistence type="predicted"/>
<dbReference type="Proteomes" id="UP000324288">
    <property type="component" value="Chromosome"/>
</dbReference>
<evidence type="ECO:0000313" key="2">
    <source>
        <dbReference type="EMBL" id="VHO00209.1"/>
    </source>
</evidence>
<dbReference type="STRING" id="1528099.AL705_02860"/>